<protein>
    <submittedName>
        <fullName evidence="11">TonB-dependent receptor</fullName>
    </submittedName>
</protein>
<reference evidence="11" key="1">
    <citation type="submission" date="2022-10" db="EMBL/GenBank/DDBJ databases">
        <authorList>
            <person name="Yu W.X."/>
        </authorList>
    </citation>
    <scope>NUCLEOTIDE SEQUENCE</scope>
    <source>
        <strain evidence="11">AAT</strain>
    </source>
</reference>
<dbReference type="InterPro" id="IPR037066">
    <property type="entry name" value="Plug_dom_sf"/>
</dbReference>
<evidence type="ECO:0000256" key="7">
    <source>
        <dbReference type="ARBA" id="ARBA00023237"/>
    </source>
</evidence>
<proteinExistence type="inferred from homology"/>
<evidence type="ECO:0000256" key="5">
    <source>
        <dbReference type="ARBA" id="ARBA00022729"/>
    </source>
</evidence>
<dbReference type="Pfam" id="PF13715">
    <property type="entry name" value="CarbopepD_reg_2"/>
    <property type="match status" value="1"/>
</dbReference>
<evidence type="ECO:0000256" key="1">
    <source>
        <dbReference type="ARBA" id="ARBA00004571"/>
    </source>
</evidence>
<dbReference type="Pfam" id="PF07715">
    <property type="entry name" value="Plug"/>
    <property type="match status" value="1"/>
</dbReference>
<evidence type="ECO:0000256" key="2">
    <source>
        <dbReference type="ARBA" id="ARBA00022448"/>
    </source>
</evidence>
<organism evidence="11 12">
    <name type="scientific">Plebeiibacterium sediminum</name>
    <dbReference type="NCBI Taxonomy" id="2992112"/>
    <lineage>
        <taxon>Bacteria</taxon>
        <taxon>Pseudomonadati</taxon>
        <taxon>Bacteroidota</taxon>
        <taxon>Bacteroidia</taxon>
        <taxon>Marinilabiliales</taxon>
        <taxon>Marinilabiliaceae</taxon>
        <taxon>Plebeiibacterium</taxon>
    </lineage>
</organism>
<sequence length="1049" mass="116253">MNKRIKIPQIKSPGALSILLCMLLAFASPFIEVYAAGNSFVQQDKVTVKGTVKDVKGELLIGVNILEKGTTTGSITDVNGEFTLTVSSENAILEFSYIGFVNQEMKVGTQRSFQVTLKENTTGLDEVVVVGYGAQKKATVTGSISQVSGEDIKKISTANLTNTLAGKTAGVIANVRSGEPGEDNATIFIRGKGTTGNTDPLIIVDGIADRSFSRLNPDDIESISVLKDASAAIYGARAANGVILVTTKKGKAGKVTVNYNGDYTISQPTRIPEMLNSYQYATYINEYDRGHGISTPTYSDEILQKYKDGSDQVNYPSTDWWDEVAKTWAAKTQHSVSFSGGSDKVQFYTSAQYMWQDAIYKNSPQDYSQYQFVTNLDAQLSKRIKFSMNILGRQERRKRGIYSTDYLFGYFLTTKPLATAYFPNGLPSVGYENVISNAAIMVTDNPGTSEKKYNILNLKPSLHVDLDFITEGFYAEAYAALDYSFNNGRDISHPYDLYQYDMATGEYNSMRSATGAISLNSWADNSDRTTVNARLGYKRTFGAHKIDAFAAYEQFKYNYNNVSASRTNYLSTAIMEIFAGSDDPEDWGTGGYAAVSSRQNYFGRINYSYNDKYLAEFSLRYDGSMNFPKDKRWGLFPAFSGGWVISEESFFGSIKTIVNFLKLKGSWGMMGNDNVDPFQFLSSYGFISRDDHPASGVLFGESLQKGLLEKVTANPDITWETAKTTNIGVSAQFLDGKFNLDFDYFVSNRSDILRTRNASIPSYAGLVLPAENIGKVKNSGIEVIAGYKGSRGDFNWNVTGNFTYAENEMVYIDEAASTPAWQRATGHPIDAMVLYDALGIYQTQEEIDNSVHIQGAKPGDLIYRDTNDDGNITYADAIRVNESATPKIVYGLTLNGSYKGIDLNVFFQGQAKAKILVQPTMNMMTDFYTERWSDTNTAEQNASAKWPRAFIKETYGDDFNGRASTWWMRDASFLRLKSVELGYTLPETIMDKIGLEKARIFVNGTNLFTIDKIKVFDPEISVNSVNAQANGLTAYPLQRMITAGINLTF</sequence>
<dbReference type="NCBIfam" id="TIGR04056">
    <property type="entry name" value="OMP_RagA_SusC"/>
    <property type="match status" value="1"/>
</dbReference>
<dbReference type="InterPro" id="IPR008969">
    <property type="entry name" value="CarboxyPept-like_regulatory"/>
</dbReference>
<evidence type="ECO:0000256" key="9">
    <source>
        <dbReference type="SAM" id="SignalP"/>
    </source>
</evidence>
<accession>A0AAE3M815</accession>
<comment type="similarity">
    <text evidence="8">Belongs to the TonB-dependent receptor family.</text>
</comment>
<dbReference type="EMBL" id="JAPDPJ010000074">
    <property type="protein sequence ID" value="MCW3788966.1"/>
    <property type="molecule type" value="Genomic_DNA"/>
</dbReference>
<dbReference type="GO" id="GO:0009279">
    <property type="term" value="C:cell outer membrane"/>
    <property type="evidence" value="ECO:0007669"/>
    <property type="project" value="UniProtKB-SubCell"/>
</dbReference>
<dbReference type="InterPro" id="IPR039426">
    <property type="entry name" value="TonB-dep_rcpt-like"/>
</dbReference>
<keyword evidence="2 8" id="KW-0813">Transport</keyword>
<gene>
    <name evidence="11" type="ORF">OM075_21040</name>
</gene>
<keyword evidence="5 9" id="KW-0732">Signal</keyword>
<dbReference type="InterPro" id="IPR023997">
    <property type="entry name" value="TonB-dep_OMP_SusC/RagA_CS"/>
</dbReference>
<evidence type="ECO:0000256" key="6">
    <source>
        <dbReference type="ARBA" id="ARBA00023136"/>
    </source>
</evidence>
<evidence type="ECO:0000256" key="8">
    <source>
        <dbReference type="PROSITE-ProRule" id="PRU01360"/>
    </source>
</evidence>
<keyword evidence="3 8" id="KW-1134">Transmembrane beta strand</keyword>
<keyword evidence="7 8" id="KW-0998">Cell outer membrane</keyword>
<feature type="domain" description="TonB-dependent receptor plug" evidence="10">
    <location>
        <begin position="137"/>
        <end position="242"/>
    </location>
</feature>
<evidence type="ECO:0000256" key="3">
    <source>
        <dbReference type="ARBA" id="ARBA00022452"/>
    </source>
</evidence>
<evidence type="ECO:0000313" key="12">
    <source>
        <dbReference type="Proteomes" id="UP001209229"/>
    </source>
</evidence>
<dbReference type="PANTHER" id="PTHR30069">
    <property type="entry name" value="TONB-DEPENDENT OUTER MEMBRANE RECEPTOR"/>
    <property type="match status" value="1"/>
</dbReference>
<dbReference type="SUPFAM" id="SSF56935">
    <property type="entry name" value="Porins"/>
    <property type="match status" value="1"/>
</dbReference>
<dbReference type="Gene3D" id="2.40.170.20">
    <property type="entry name" value="TonB-dependent receptor, beta-barrel domain"/>
    <property type="match status" value="1"/>
</dbReference>
<evidence type="ECO:0000313" key="11">
    <source>
        <dbReference type="EMBL" id="MCW3788966.1"/>
    </source>
</evidence>
<dbReference type="AlphaFoldDB" id="A0AAE3M815"/>
<dbReference type="Gene3D" id="2.60.40.1120">
    <property type="entry name" value="Carboxypeptidase-like, regulatory domain"/>
    <property type="match status" value="1"/>
</dbReference>
<dbReference type="InterPro" id="IPR023996">
    <property type="entry name" value="TonB-dep_OMP_SusC/RagA"/>
</dbReference>
<comment type="subcellular location">
    <subcellularLocation>
        <location evidence="1 8">Cell outer membrane</location>
        <topology evidence="1 8">Multi-pass membrane protein</topology>
    </subcellularLocation>
</comment>
<keyword evidence="12" id="KW-1185">Reference proteome</keyword>
<dbReference type="NCBIfam" id="TIGR04057">
    <property type="entry name" value="SusC_RagA_signa"/>
    <property type="match status" value="1"/>
</dbReference>
<dbReference type="InterPro" id="IPR036942">
    <property type="entry name" value="Beta-barrel_TonB_sf"/>
</dbReference>
<dbReference type="SUPFAM" id="SSF49464">
    <property type="entry name" value="Carboxypeptidase regulatory domain-like"/>
    <property type="match status" value="1"/>
</dbReference>
<keyword evidence="4 8" id="KW-0812">Transmembrane</keyword>
<dbReference type="FunFam" id="2.170.130.10:FF:000003">
    <property type="entry name" value="SusC/RagA family TonB-linked outer membrane protein"/>
    <property type="match status" value="1"/>
</dbReference>
<dbReference type="PROSITE" id="PS52016">
    <property type="entry name" value="TONB_DEPENDENT_REC_3"/>
    <property type="match status" value="1"/>
</dbReference>
<evidence type="ECO:0000259" key="10">
    <source>
        <dbReference type="Pfam" id="PF07715"/>
    </source>
</evidence>
<dbReference type="Proteomes" id="UP001209229">
    <property type="component" value="Unassembled WGS sequence"/>
</dbReference>
<dbReference type="InterPro" id="IPR012910">
    <property type="entry name" value="Plug_dom"/>
</dbReference>
<comment type="caution">
    <text evidence="11">The sequence shown here is derived from an EMBL/GenBank/DDBJ whole genome shotgun (WGS) entry which is preliminary data.</text>
</comment>
<keyword evidence="6 8" id="KW-0472">Membrane</keyword>
<dbReference type="RefSeq" id="WP_301192523.1">
    <property type="nucleotide sequence ID" value="NZ_JAPDPJ010000074.1"/>
</dbReference>
<feature type="chain" id="PRO_5042111968" evidence="9">
    <location>
        <begin position="28"/>
        <end position="1049"/>
    </location>
</feature>
<name>A0AAE3M815_9BACT</name>
<keyword evidence="11" id="KW-0675">Receptor</keyword>
<dbReference type="GO" id="GO:0015344">
    <property type="term" value="F:siderophore uptake transmembrane transporter activity"/>
    <property type="evidence" value="ECO:0007669"/>
    <property type="project" value="TreeGrafter"/>
</dbReference>
<dbReference type="Gene3D" id="2.170.130.10">
    <property type="entry name" value="TonB-dependent receptor, plug domain"/>
    <property type="match status" value="1"/>
</dbReference>
<dbReference type="PANTHER" id="PTHR30069:SF29">
    <property type="entry name" value="HEMOGLOBIN AND HEMOGLOBIN-HAPTOGLOBIN-BINDING PROTEIN 1-RELATED"/>
    <property type="match status" value="1"/>
</dbReference>
<feature type="signal peptide" evidence="9">
    <location>
        <begin position="1"/>
        <end position="27"/>
    </location>
</feature>
<evidence type="ECO:0000256" key="4">
    <source>
        <dbReference type="ARBA" id="ARBA00022692"/>
    </source>
</evidence>
<dbReference type="FunFam" id="2.60.40.1120:FF:000003">
    <property type="entry name" value="Outer membrane protein Omp121"/>
    <property type="match status" value="1"/>
</dbReference>
<dbReference type="GO" id="GO:0044718">
    <property type="term" value="P:siderophore transmembrane transport"/>
    <property type="evidence" value="ECO:0007669"/>
    <property type="project" value="TreeGrafter"/>
</dbReference>